<name>X1S0N5_9ZZZZ</name>
<comment type="caution">
    <text evidence="2">The sequence shown here is derived from an EMBL/GenBank/DDBJ whole genome shotgun (WGS) entry which is preliminary data.</text>
</comment>
<evidence type="ECO:0000256" key="1">
    <source>
        <dbReference type="SAM" id="Phobius"/>
    </source>
</evidence>
<keyword evidence="1" id="KW-0472">Membrane</keyword>
<keyword evidence="1" id="KW-0812">Transmembrane</keyword>
<dbReference type="AlphaFoldDB" id="X1S0N5"/>
<feature type="transmembrane region" description="Helical" evidence="1">
    <location>
        <begin position="64"/>
        <end position="82"/>
    </location>
</feature>
<gene>
    <name evidence="2" type="ORF">S12H4_10137</name>
</gene>
<sequence length="113" mass="12640">MKTLNPAPKFLIYAVFRAVRYPRTPITYFYCTKCKIRFNAKEPACPKCGDKVGESPDPKQESPIPWYGCVILIVAGALIWGWSAACHIGGIDELGRILVYIPMGNLFGMSLQR</sequence>
<protein>
    <submittedName>
        <fullName evidence="2">Uncharacterized protein</fullName>
    </submittedName>
</protein>
<proteinExistence type="predicted"/>
<evidence type="ECO:0000313" key="2">
    <source>
        <dbReference type="EMBL" id="GAI61354.1"/>
    </source>
</evidence>
<accession>X1S0N5</accession>
<dbReference type="EMBL" id="BARW01004269">
    <property type="protein sequence ID" value="GAI61354.1"/>
    <property type="molecule type" value="Genomic_DNA"/>
</dbReference>
<keyword evidence="1" id="KW-1133">Transmembrane helix</keyword>
<organism evidence="2">
    <name type="scientific">marine sediment metagenome</name>
    <dbReference type="NCBI Taxonomy" id="412755"/>
    <lineage>
        <taxon>unclassified sequences</taxon>
        <taxon>metagenomes</taxon>
        <taxon>ecological metagenomes</taxon>
    </lineage>
</organism>
<reference evidence="2" key="1">
    <citation type="journal article" date="2014" name="Front. Microbiol.">
        <title>High frequency of phylogenetically diverse reductive dehalogenase-homologous genes in deep subseafloor sedimentary metagenomes.</title>
        <authorList>
            <person name="Kawai M."/>
            <person name="Futagami T."/>
            <person name="Toyoda A."/>
            <person name="Takaki Y."/>
            <person name="Nishi S."/>
            <person name="Hori S."/>
            <person name="Arai W."/>
            <person name="Tsubouchi T."/>
            <person name="Morono Y."/>
            <person name="Uchiyama I."/>
            <person name="Ito T."/>
            <person name="Fujiyama A."/>
            <person name="Inagaki F."/>
            <person name="Takami H."/>
        </authorList>
    </citation>
    <scope>NUCLEOTIDE SEQUENCE</scope>
    <source>
        <strain evidence="2">Expedition CK06-06</strain>
    </source>
</reference>